<feature type="compositionally biased region" description="Low complexity" evidence="1">
    <location>
        <begin position="124"/>
        <end position="150"/>
    </location>
</feature>
<evidence type="ECO:0000256" key="1">
    <source>
        <dbReference type="SAM" id="MobiDB-lite"/>
    </source>
</evidence>
<evidence type="ECO:0000313" key="2">
    <source>
        <dbReference type="EMBL" id="GFR48703.1"/>
    </source>
</evidence>
<evidence type="ECO:0000313" key="3">
    <source>
        <dbReference type="Proteomes" id="UP001054857"/>
    </source>
</evidence>
<feature type="region of interest" description="Disordered" evidence="1">
    <location>
        <begin position="86"/>
        <end position="270"/>
    </location>
</feature>
<feature type="region of interest" description="Disordered" evidence="1">
    <location>
        <begin position="486"/>
        <end position="565"/>
    </location>
</feature>
<comment type="caution">
    <text evidence="2">The sequence shown here is derived from an EMBL/GenBank/DDBJ whole genome shotgun (WGS) entry which is preliminary data.</text>
</comment>
<proteinExistence type="predicted"/>
<accession>A0AAD3DVN7</accession>
<feature type="region of interest" description="Disordered" evidence="1">
    <location>
        <begin position="283"/>
        <end position="322"/>
    </location>
</feature>
<dbReference type="PANTHER" id="PTHR24330:SF19">
    <property type="entry name" value="MEDIATOR OF RNA POLYMERASE II TRANSCRIPTION SUBUNIT 29"/>
    <property type="match status" value="1"/>
</dbReference>
<reference evidence="2 3" key="1">
    <citation type="journal article" date="2021" name="Sci. Rep.">
        <title>Genome sequencing of the multicellular alga Astrephomene provides insights into convergent evolution of germ-soma differentiation.</title>
        <authorList>
            <person name="Yamashita S."/>
            <person name="Yamamoto K."/>
            <person name="Matsuzaki R."/>
            <person name="Suzuki S."/>
            <person name="Yamaguchi H."/>
            <person name="Hirooka S."/>
            <person name="Minakuchi Y."/>
            <person name="Miyagishima S."/>
            <person name="Kawachi M."/>
            <person name="Toyoda A."/>
            <person name="Nozaki H."/>
        </authorList>
    </citation>
    <scope>NUCLEOTIDE SEQUENCE [LARGE SCALE GENOMIC DNA]</scope>
    <source>
        <strain evidence="2 3">NIES-4017</strain>
    </source>
</reference>
<feature type="compositionally biased region" description="Low complexity" evidence="1">
    <location>
        <begin position="41"/>
        <end position="54"/>
    </location>
</feature>
<sequence length="660" mass="70420">MMNGGFGLCPVFAGHGRLGLACTRRRSRSTQIVPTSSCDESLPGPGPSSLAAAAAASAARQPSFRHSRTSFVPLLTSPSSWQRAQAASSTIAKASKSGSSGSSSASSRRSKAQEAATPTGGDGSSSPVAPASTTSTLLPSTPSPSTQTQTKPRRKNQKQQQQQQQQEEEKEEEQQPQRRGRRGRGPGAGCAEDVEPEEVAAAFATEGKGMATSAAASAVVADTASTTTTTTTGAQGTRRPRSNPSSKVQSTGSSTDSKSTPNPVTRSSTNTYSLANFATNKQATAAGDESAAVDGDDDELTTVDGDDDDSSTGDDDSPTFPFMGPFTRVPDGRQLISVMPDTPAPAAGGALSRALGTEGRAVVRFDGGGGGLRGLRVLTLAHYYMGNFRRAMSFVTDVREVAYNHFNHPLSERPRSGDVSFQYRLMARARGLEPHDTHLGAALRRASFLLDLSINVRQAWDVKGDVDEEQSYDLADTLYAVLARTSLESDEKDDPNPGPYGGDEGSSSSPSSSAAAAADGRRQPQQQQRGRSWRGQRQQHEEEGEEGRGSAPRGPPALPDPGAPLVYLTTDLAQGLTTFTALGLLQKRLREEGQKVVVETTLYRAAVSAPRLDGRDGWVFAVRLGFLEWYRPNLDNWKVQQWRAQQQQRLQAQGRDWSWE</sequence>
<dbReference type="InterPro" id="IPR052145">
    <property type="entry name" value="Mediator/Homeobox_domain"/>
</dbReference>
<organism evidence="2 3">
    <name type="scientific">Astrephomene gubernaculifera</name>
    <dbReference type="NCBI Taxonomy" id="47775"/>
    <lineage>
        <taxon>Eukaryota</taxon>
        <taxon>Viridiplantae</taxon>
        <taxon>Chlorophyta</taxon>
        <taxon>core chlorophytes</taxon>
        <taxon>Chlorophyceae</taxon>
        <taxon>CS clade</taxon>
        <taxon>Chlamydomonadales</taxon>
        <taxon>Astrephomenaceae</taxon>
        <taxon>Astrephomene</taxon>
    </lineage>
</organism>
<dbReference type="AlphaFoldDB" id="A0AAD3DVN7"/>
<feature type="compositionally biased region" description="Low complexity" evidence="1">
    <location>
        <begin position="199"/>
        <end position="237"/>
    </location>
</feature>
<name>A0AAD3DVN7_9CHLO</name>
<dbReference type="PANTHER" id="PTHR24330">
    <property type="entry name" value="HOMEOBOX PROTEIN BARH-LIKE"/>
    <property type="match status" value="1"/>
</dbReference>
<feature type="compositionally biased region" description="Low complexity" evidence="1">
    <location>
        <begin position="505"/>
        <end position="536"/>
    </location>
</feature>
<feature type="region of interest" description="Disordered" evidence="1">
    <location>
        <begin position="33"/>
        <end position="54"/>
    </location>
</feature>
<dbReference type="EMBL" id="BMAR01000025">
    <property type="protein sequence ID" value="GFR48703.1"/>
    <property type="molecule type" value="Genomic_DNA"/>
</dbReference>
<dbReference type="Proteomes" id="UP001054857">
    <property type="component" value="Unassembled WGS sequence"/>
</dbReference>
<feature type="compositionally biased region" description="Low complexity" evidence="1">
    <location>
        <begin position="86"/>
        <end position="107"/>
    </location>
</feature>
<feature type="compositionally biased region" description="Polar residues" evidence="1">
    <location>
        <begin position="242"/>
        <end position="270"/>
    </location>
</feature>
<gene>
    <name evidence="2" type="ORF">Agub_g10659</name>
</gene>
<keyword evidence="3" id="KW-1185">Reference proteome</keyword>
<feature type="compositionally biased region" description="Acidic residues" evidence="1">
    <location>
        <begin position="294"/>
        <end position="317"/>
    </location>
</feature>
<protein>
    <submittedName>
        <fullName evidence="2">Uncharacterized protein</fullName>
    </submittedName>
</protein>
<feature type="compositionally biased region" description="Pro residues" evidence="1">
    <location>
        <begin position="553"/>
        <end position="562"/>
    </location>
</feature>